<name>A0ABM5LNH1_THEM3</name>
<dbReference type="EMBL" id="CP002032">
    <property type="protein sequence ID" value="ADH60216.1"/>
    <property type="molecule type" value="Genomic_DNA"/>
</dbReference>
<keyword evidence="1" id="KW-0812">Transmembrane</keyword>
<proteinExistence type="predicted"/>
<protein>
    <submittedName>
        <fullName evidence="2">Abortive infection protein</fullName>
    </submittedName>
</protein>
<feature type="transmembrane region" description="Helical" evidence="1">
    <location>
        <begin position="44"/>
        <end position="61"/>
    </location>
</feature>
<evidence type="ECO:0000313" key="3">
    <source>
        <dbReference type="Proteomes" id="UP000002064"/>
    </source>
</evidence>
<keyword evidence="3" id="KW-1185">Reference proteome</keyword>
<gene>
    <name evidence="2" type="ordered locus">Tmath_0445</name>
</gene>
<dbReference type="Proteomes" id="UP000002064">
    <property type="component" value="Chromosome"/>
</dbReference>
<reference evidence="2 3" key="1">
    <citation type="submission" date="2010-05" db="EMBL/GenBank/DDBJ databases">
        <title>Complete sequence of Thermoanaerobacter mathranii subsp. mathranii mathranii str. A3.</title>
        <authorList>
            <consortium name="US DOE Joint Genome Institute"/>
            <person name="Lucas S."/>
            <person name="Copeland A."/>
            <person name="Lapidus A."/>
            <person name="Cheng J.-F."/>
            <person name="Bruce D."/>
            <person name="Goodwin L."/>
            <person name="Pitluck S."/>
            <person name="Held B."/>
            <person name="Detter J.C."/>
            <person name="Han C."/>
            <person name="Tapia R."/>
            <person name="Land M."/>
            <person name="Hauser L."/>
            <person name="Kyrpides N."/>
            <person name="Mikhailova N."/>
            <person name="Zhou J."/>
            <person name="Hemme C."/>
            <person name="Woyke T."/>
        </authorList>
    </citation>
    <scope>NUCLEOTIDE SEQUENCE [LARGE SCALE GENOMIC DNA]</scope>
    <source>
        <strain evidence="2 3">A3</strain>
    </source>
</reference>
<sequence>MSQEYYFNIIGNAIQFLDSHLSRKLDYLSSHITRIGEILTMTNWLLFLLFIVLCINTFINWKRYKNGK</sequence>
<evidence type="ECO:0000313" key="2">
    <source>
        <dbReference type="EMBL" id="ADH60216.1"/>
    </source>
</evidence>
<accession>A0ABM5LNH1</accession>
<keyword evidence="1" id="KW-0472">Membrane</keyword>
<evidence type="ECO:0000256" key="1">
    <source>
        <dbReference type="SAM" id="Phobius"/>
    </source>
</evidence>
<organism evidence="2 3">
    <name type="scientific">Thermoanaerobacter mathranii subsp. mathranii (strain DSM 11426 / CCUG 53645 / CIP 108742 / A3)</name>
    <dbReference type="NCBI Taxonomy" id="583358"/>
    <lineage>
        <taxon>Bacteria</taxon>
        <taxon>Bacillati</taxon>
        <taxon>Bacillota</taxon>
        <taxon>Clostridia</taxon>
        <taxon>Thermoanaerobacterales</taxon>
        <taxon>Thermoanaerobacteraceae</taxon>
        <taxon>Thermoanaerobacter</taxon>
    </lineage>
</organism>
<keyword evidence="1" id="KW-1133">Transmembrane helix</keyword>